<protein>
    <submittedName>
        <fullName evidence="2">Uncharacterized protein</fullName>
    </submittedName>
</protein>
<dbReference type="EMBL" id="SGJD01005529">
    <property type="protein sequence ID" value="KAB0390387.1"/>
    <property type="molecule type" value="Genomic_DNA"/>
</dbReference>
<keyword evidence="1" id="KW-0472">Membrane</keyword>
<dbReference type="Pfam" id="PF00429">
    <property type="entry name" value="TLV_coat"/>
    <property type="match status" value="2"/>
</dbReference>
<organism evidence="2 3">
    <name type="scientific">Balaenoptera physalus</name>
    <name type="common">Fin whale</name>
    <name type="synonym">Balaena physalus</name>
    <dbReference type="NCBI Taxonomy" id="9770"/>
    <lineage>
        <taxon>Eukaryota</taxon>
        <taxon>Metazoa</taxon>
        <taxon>Chordata</taxon>
        <taxon>Craniata</taxon>
        <taxon>Vertebrata</taxon>
        <taxon>Euteleostomi</taxon>
        <taxon>Mammalia</taxon>
        <taxon>Eutheria</taxon>
        <taxon>Laurasiatheria</taxon>
        <taxon>Artiodactyla</taxon>
        <taxon>Whippomorpha</taxon>
        <taxon>Cetacea</taxon>
        <taxon>Mysticeti</taxon>
        <taxon>Balaenopteridae</taxon>
        <taxon>Balaenoptera</taxon>
    </lineage>
</organism>
<accession>A0A643BQY3</accession>
<evidence type="ECO:0000256" key="1">
    <source>
        <dbReference type="SAM" id="Phobius"/>
    </source>
</evidence>
<gene>
    <name evidence="2" type="ORF">E2I00_007213</name>
</gene>
<dbReference type="PANTHER" id="PTHR10424">
    <property type="entry name" value="VIRAL ENVELOPE PROTEIN"/>
    <property type="match status" value="1"/>
</dbReference>
<dbReference type="AlphaFoldDB" id="A0A643BQY3"/>
<keyword evidence="1" id="KW-1133">Transmembrane helix</keyword>
<sequence length="298" mass="32608">MEYSGLNYFEYTNGPLSLHCVRNLSLPWIPTAASLLNSSVPRSLISPSGYVCIRGNSQNESPKTSAPQGKFGPFVNAYPYIHNVWHEREGTLGHLVPFTVTIHNNTQYGPKRAIGSILAGIGLAGDCQLHGVTLENLTNTSESLALTTGNALNRLSTSLNSLGNVVMDNRLALDYFLDEQGGICVVINKTGCTYASWLYHYKQGTAPNAIWSTIKSTLPSLAWFLPLLGPVMVILLFLFFGPCLFNLLAKFVSSGLQQFHIKMMAMRGFQPIPPSDLKQEAVLPLETGDSKNPEIFTP</sequence>
<dbReference type="SUPFAM" id="SSF58069">
    <property type="entry name" value="Virus ectodomain"/>
    <property type="match status" value="1"/>
</dbReference>
<dbReference type="PANTHER" id="PTHR10424:SF74">
    <property type="entry name" value="ENDOGENOUS RETROVIRUS GROUP V MEMBER 2 ENV POLYPROTEIN"/>
    <property type="match status" value="1"/>
</dbReference>
<dbReference type="Gene3D" id="1.10.287.210">
    <property type="match status" value="1"/>
</dbReference>
<evidence type="ECO:0000313" key="2">
    <source>
        <dbReference type="EMBL" id="KAB0390387.1"/>
    </source>
</evidence>
<dbReference type="OrthoDB" id="9806627at2759"/>
<keyword evidence="1" id="KW-0812">Transmembrane</keyword>
<keyword evidence="3" id="KW-1185">Reference proteome</keyword>
<dbReference type="InterPro" id="IPR018154">
    <property type="entry name" value="TLV/ENV_coat_polyprotein"/>
</dbReference>
<dbReference type="Proteomes" id="UP000437017">
    <property type="component" value="Unassembled WGS sequence"/>
</dbReference>
<reference evidence="2 3" key="1">
    <citation type="journal article" date="2019" name="PLoS ONE">
        <title>Genomic analyses reveal an absence of contemporary introgressive admixture between fin whales and blue whales, despite known hybrids.</title>
        <authorList>
            <person name="Westbury M.V."/>
            <person name="Petersen B."/>
            <person name="Lorenzen E.D."/>
        </authorList>
    </citation>
    <scope>NUCLEOTIDE SEQUENCE [LARGE SCALE GENOMIC DNA]</scope>
    <source>
        <strain evidence="2">FinWhale-01</strain>
    </source>
</reference>
<name>A0A643BQY3_BALPH</name>
<comment type="caution">
    <text evidence="2">The sequence shown here is derived from an EMBL/GenBank/DDBJ whole genome shotgun (WGS) entry which is preliminary data.</text>
</comment>
<proteinExistence type="predicted"/>
<feature type="transmembrane region" description="Helical" evidence="1">
    <location>
        <begin position="223"/>
        <end position="249"/>
    </location>
</feature>
<evidence type="ECO:0000313" key="3">
    <source>
        <dbReference type="Proteomes" id="UP000437017"/>
    </source>
</evidence>